<keyword evidence="7" id="KW-0862">Zinc</keyword>
<dbReference type="InterPro" id="IPR002867">
    <property type="entry name" value="IBR_dom"/>
</dbReference>
<dbReference type="InterPro" id="IPR044066">
    <property type="entry name" value="TRIAD_supradom"/>
</dbReference>
<dbReference type="InterPro" id="IPR047545">
    <property type="entry name" value="BRcat_RBR_RNF216"/>
</dbReference>
<keyword evidence="2" id="KW-0808">Transferase</keyword>
<proteinExistence type="predicted"/>
<keyword evidence="4" id="KW-0677">Repeat</keyword>
<reference evidence="10 11" key="1">
    <citation type="submission" date="2024-02" db="EMBL/GenBank/DDBJ databases">
        <authorList>
            <person name="Chen Y."/>
            <person name="Shah S."/>
            <person name="Dougan E. K."/>
            <person name="Thang M."/>
            <person name="Chan C."/>
        </authorList>
    </citation>
    <scope>NUCLEOTIDE SEQUENCE [LARGE SCALE GENOMIC DNA]</scope>
</reference>
<evidence type="ECO:0000256" key="8">
    <source>
        <dbReference type="SAM" id="MobiDB-lite"/>
    </source>
</evidence>
<feature type="region of interest" description="Disordered" evidence="8">
    <location>
        <begin position="35"/>
        <end position="58"/>
    </location>
</feature>
<gene>
    <name evidence="10" type="ORF">CCMP2556_LOCUS30657</name>
</gene>
<evidence type="ECO:0000259" key="9">
    <source>
        <dbReference type="PROSITE" id="PS51873"/>
    </source>
</evidence>
<keyword evidence="5" id="KW-0863">Zinc-finger</keyword>
<keyword evidence="3" id="KW-0479">Metal-binding</keyword>
<dbReference type="Pfam" id="PF01485">
    <property type="entry name" value="IBR"/>
    <property type="match status" value="1"/>
</dbReference>
<keyword evidence="6" id="KW-0833">Ubl conjugation pathway</keyword>
<evidence type="ECO:0000256" key="2">
    <source>
        <dbReference type="ARBA" id="ARBA00022679"/>
    </source>
</evidence>
<protein>
    <recommendedName>
        <fullName evidence="9">RING-type domain-containing protein</fullName>
    </recommendedName>
</protein>
<evidence type="ECO:0000256" key="1">
    <source>
        <dbReference type="ARBA" id="ARBA00004906"/>
    </source>
</evidence>
<dbReference type="PANTHER" id="PTHR22770">
    <property type="entry name" value="UBIQUITIN CONJUGATING ENZYME 7 INTERACTING PROTEIN-RELATED"/>
    <property type="match status" value="1"/>
</dbReference>
<evidence type="ECO:0000256" key="4">
    <source>
        <dbReference type="ARBA" id="ARBA00022737"/>
    </source>
</evidence>
<accession>A0ABP0NFC7</accession>
<feature type="domain" description="RING-type" evidence="9">
    <location>
        <begin position="206"/>
        <end position="445"/>
    </location>
</feature>
<evidence type="ECO:0000256" key="7">
    <source>
        <dbReference type="ARBA" id="ARBA00022833"/>
    </source>
</evidence>
<comment type="pathway">
    <text evidence="1">Protein modification; protein ubiquitination.</text>
</comment>
<dbReference type="InterPro" id="IPR051628">
    <property type="entry name" value="LUBAC_E3_Ligases"/>
</dbReference>
<evidence type="ECO:0000256" key="6">
    <source>
        <dbReference type="ARBA" id="ARBA00022786"/>
    </source>
</evidence>
<dbReference type="SMART" id="SM00647">
    <property type="entry name" value="IBR"/>
    <property type="match status" value="2"/>
</dbReference>
<name>A0ABP0NFC7_9DINO</name>
<dbReference type="Gene3D" id="1.20.120.1750">
    <property type="match status" value="1"/>
</dbReference>
<dbReference type="Pfam" id="PF26200">
    <property type="entry name" value="Rcat_RNF216"/>
    <property type="match status" value="1"/>
</dbReference>
<comment type="caution">
    <text evidence="10">The sequence shown here is derived from an EMBL/GenBank/DDBJ whole genome shotgun (WGS) entry which is preliminary data.</text>
</comment>
<dbReference type="EMBL" id="CAXAMN010021695">
    <property type="protein sequence ID" value="CAK9062356.1"/>
    <property type="molecule type" value="Genomic_DNA"/>
</dbReference>
<keyword evidence="11" id="KW-1185">Reference proteome</keyword>
<dbReference type="PANTHER" id="PTHR22770:SF47">
    <property type="entry name" value="E3 UBIQUITIN-PROTEIN LIGASE RNF216"/>
    <property type="match status" value="1"/>
</dbReference>
<evidence type="ECO:0000256" key="5">
    <source>
        <dbReference type="ARBA" id="ARBA00022771"/>
    </source>
</evidence>
<sequence length="606" mass="67695">MSSDIELILLDEAQQILEDQALARRLSQEEFERLEGAPVQVDSDSPARTKRKRTPSIDLDPVLGNWPAEEQMSEAAREEVEQMWARCLRGEELWDELAGDSTDEAYHLHALHSLLQEFRRAPAAFIKETFAKAGSYSEARAMVEDSEEVNGNKTKRPQKLAPPCEIPKLLQKEMELGREAVGIQKALSKRKQVRAGRVAQLKAVGGLGTCGCCFDDELLPEEELRCNAAEGHGFCIPCVKRAAAEFFGQGLFTLNLSAGGSSSSEPPRVSATVLRCLDTSGCEGHFLDSSLQKALPRKDYVRYSRRSAALQAAASGLEDLVACPSCDFMVQMSDRNDGIVRCLDPECGKITCRWCMQPEHGPLKCDEVEKDGETRIRTFLEEKMAEAVLRRCPKCHKPYERTEGCNHIRCPCGTHSCYLCGQELDKKRPYDHYKDGHLGGGTNDSSSKCIVYGTPKWAESKKQREDSDSWAGDCPCDRRCDAYAPGDQRGTTPATGGVEAPKCVKMTCHSHIGRTWRLVGWHPPWSKHFGAWTGWTNRLSPQEAEAALRKYLSENPELQEVAKASSHAKRKRLQEIMQLSPLNAQKKKRSSEEFLSPEFQRACLIQ</sequence>
<dbReference type="Proteomes" id="UP001642484">
    <property type="component" value="Unassembled WGS sequence"/>
</dbReference>
<dbReference type="PROSITE" id="PS51873">
    <property type="entry name" value="TRIAD"/>
    <property type="match status" value="1"/>
</dbReference>
<evidence type="ECO:0000313" key="10">
    <source>
        <dbReference type="EMBL" id="CAK9062356.1"/>
    </source>
</evidence>
<evidence type="ECO:0000256" key="3">
    <source>
        <dbReference type="ARBA" id="ARBA00022723"/>
    </source>
</evidence>
<dbReference type="SUPFAM" id="SSF57850">
    <property type="entry name" value="RING/U-box"/>
    <property type="match status" value="2"/>
</dbReference>
<dbReference type="CDD" id="cd20339">
    <property type="entry name" value="BRcat_RBR_RNF216"/>
    <property type="match status" value="1"/>
</dbReference>
<organism evidence="10 11">
    <name type="scientific">Durusdinium trenchii</name>
    <dbReference type="NCBI Taxonomy" id="1381693"/>
    <lineage>
        <taxon>Eukaryota</taxon>
        <taxon>Sar</taxon>
        <taxon>Alveolata</taxon>
        <taxon>Dinophyceae</taxon>
        <taxon>Suessiales</taxon>
        <taxon>Symbiodiniaceae</taxon>
        <taxon>Durusdinium</taxon>
    </lineage>
</organism>
<evidence type="ECO:0000313" key="11">
    <source>
        <dbReference type="Proteomes" id="UP001642484"/>
    </source>
</evidence>